<protein>
    <submittedName>
        <fullName evidence="2">Uncharacterized protein</fullName>
    </submittedName>
</protein>
<keyword evidence="1" id="KW-1185">Reference proteome</keyword>
<dbReference type="WBParaSite" id="PSU_v2.g12507.t1">
    <property type="protein sequence ID" value="PSU_v2.g12507.t1"/>
    <property type="gene ID" value="PSU_v2.g12507"/>
</dbReference>
<dbReference type="AlphaFoldDB" id="A0A914XZ66"/>
<organism evidence="1 2">
    <name type="scientific">Panagrolaimus superbus</name>
    <dbReference type="NCBI Taxonomy" id="310955"/>
    <lineage>
        <taxon>Eukaryota</taxon>
        <taxon>Metazoa</taxon>
        <taxon>Ecdysozoa</taxon>
        <taxon>Nematoda</taxon>
        <taxon>Chromadorea</taxon>
        <taxon>Rhabditida</taxon>
        <taxon>Tylenchina</taxon>
        <taxon>Panagrolaimomorpha</taxon>
        <taxon>Panagrolaimoidea</taxon>
        <taxon>Panagrolaimidae</taxon>
        <taxon>Panagrolaimus</taxon>
    </lineage>
</organism>
<reference evidence="2" key="1">
    <citation type="submission" date="2022-11" db="UniProtKB">
        <authorList>
            <consortium name="WormBaseParasite"/>
        </authorList>
    </citation>
    <scope>IDENTIFICATION</scope>
</reference>
<evidence type="ECO:0000313" key="1">
    <source>
        <dbReference type="Proteomes" id="UP000887577"/>
    </source>
</evidence>
<proteinExistence type="predicted"/>
<name>A0A914XZ66_9BILA</name>
<accession>A0A914XZ66</accession>
<dbReference type="Proteomes" id="UP000887577">
    <property type="component" value="Unplaced"/>
</dbReference>
<sequence>MENLGKLVVKAFTRLSGAEQSLEAAVHYYQMMALYFQDVSTPVGMLGKDLIYVSWNNGSMSYNFLKDDCKRYSPREVLHKINAFMVTNCQFLDLEAEITKENMIYAEAMKFFVAFETKFGSPKDVTELTNFNSIKLEIITNLCRMRMSTANKNIEQLHEFVNKPLKMFESPYDMIKEMKTRLDPVQWRDAFCYVTTVVENFSFKHQQSYASVRRVLKFLAQKKFKQ</sequence>
<evidence type="ECO:0000313" key="2">
    <source>
        <dbReference type="WBParaSite" id="PSU_v2.g12507.t1"/>
    </source>
</evidence>